<comment type="similarity">
    <text evidence="1">Belongs to the sigma-70 factor family. ECF subfamily.</text>
</comment>
<feature type="domain" description="RNA polymerase sigma-70 region 2" evidence="5">
    <location>
        <begin position="24"/>
        <end position="90"/>
    </location>
</feature>
<dbReference type="AlphaFoldDB" id="A0A420W081"/>
<dbReference type="InterPro" id="IPR013325">
    <property type="entry name" value="RNA_pol_sigma_r2"/>
</dbReference>
<proteinExistence type="inferred from homology"/>
<comment type="caution">
    <text evidence="7">The sequence shown here is derived from an EMBL/GenBank/DDBJ whole genome shotgun (WGS) entry which is preliminary data.</text>
</comment>
<protein>
    <submittedName>
        <fullName evidence="7">Sigma-70 family RNA polymerase sigma factor</fullName>
    </submittedName>
</protein>
<dbReference type="InterPro" id="IPR014284">
    <property type="entry name" value="RNA_pol_sigma-70_dom"/>
</dbReference>
<reference evidence="7 8" key="1">
    <citation type="submission" date="2018-10" db="EMBL/GenBank/DDBJ databases">
        <title>Sphingobacterium sp. M05W1-28.</title>
        <authorList>
            <person name="Cai H."/>
        </authorList>
    </citation>
    <scope>NUCLEOTIDE SEQUENCE [LARGE SCALE GENOMIC DNA]</scope>
    <source>
        <strain evidence="7 8">M05W1-28</strain>
    </source>
</reference>
<dbReference type="GO" id="GO:0016987">
    <property type="term" value="F:sigma factor activity"/>
    <property type="evidence" value="ECO:0007669"/>
    <property type="project" value="UniProtKB-KW"/>
</dbReference>
<dbReference type="RefSeq" id="WP_121122947.1">
    <property type="nucleotide sequence ID" value="NZ_RBWS01000006.1"/>
</dbReference>
<dbReference type="InterPro" id="IPR039425">
    <property type="entry name" value="RNA_pol_sigma-70-like"/>
</dbReference>
<keyword evidence="4" id="KW-0804">Transcription</keyword>
<dbReference type="PANTHER" id="PTHR43133">
    <property type="entry name" value="RNA POLYMERASE ECF-TYPE SIGMA FACTO"/>
    <property type="match status" value="1"/>
</dbReference>
<evidence type="ECO:0000256" key="3">
    <source>
        <dbReference type="ARBA" id="ARBA00023082"/>
    </source>
</evidence>
<dbReference type="GO" id="GO:0006352">
    <property type="term" value="P:DNA-templated transcription initiation"/>
    <property type="evidence" value="ECO:0007669"/>
    <property type="project" value="InterPro"/>
</dbReference>
<organism evidence="7 8">
    <name type="scientific">Sphingobacterium puteale</name>
    <dbReference type="NCBI Taxonomy" id="2420510"/>
    <lineage>
        <taxon>Bacteria</taxon>
        <taxon>Pseudomonadati</taxon>
        <taxon>Bacteroidota</taxon>
        <taxon>Sphingobacteriia</taxon>
        <taxon>Sphingobacteriales</taxon>
        <taxon>Sphingobacteriaceae</taxon>
        <taxon>Sphingobacterium</taxon>
    </lineage>
</organism>
<sequence>MCNTSLEDLFLLVKESNEGAFDELYHRTWKKLYEIAIRKLQDENAAKEIIQDLYIDLWEKRDRKTIQDVDHYLCQAVRFKVIDKFRKEKKYFDELETLVEELSDGSTADERYIQTELESMLNIWIARMPQKRRTIFQLRYNEDKTVKEIAKLLGISTKTVQNQLLNTTNTLKDLIHKILFMFF</sequence>
<evidence type="ECO:0000256" key="4">
    <source>
        <dbReference type="ARBA" id="ARBA00023163"/>
    </source>
</evidence>
<dbReference type="Pfam" id="PF08281">
    <property type="entry name" value="Sigma70_r4_2"/>
    <property type="match status" value="1"/>
</dbReference>
<dbReference type="EMBL" id="RBWS01000006">
    <property type="protein sequence ID" value="RKO72004.1"/>
    <property type="molecule type" value="Genomic_DNA"/>
</dbReference>
<dbReference type="OrthoDB" id="679904at2"/>
<gene>
    <name evidence="7" type="ORF">D7322_07805</name>
</gene>
<dbReference type="Pfam" id="PF04542">
    <property type="entry name" value="Sigma70_r2"/>
    <property type="match status" value="1"/>
</dbReference>
<keyword evidence="2" id="KW-0805">Transcription regulation</keyword>
<accession>A0A420W081</accession>
<dbReference type="GO" id="GO:0003677">
    <property type="term" value="F:DNA binding"/>
    <property type="evidence" value="ECO:0007669"/>
    <property type="project" value="InterPro"/>
</dbReference>
<evidence type="ECO:0000259" key="5">
    <source>
        <dbReference type="Pfam" id="PF04542"/>
    </source>
</evidence>
<dbReference type="Gene3D" id="1.10.1740.10">
    <property type="match status" value="1"/>
</dbReference>
<name>A0A420W081_9SPHI</name>
<dbReference type="SUPFAM" id="SSF88659">
    <property type="entry name" value="Sigma3 and sigma4 domains of RNA polymerase sigma factors"/>
    <property type="match status" value="1"/>
</dbReference>
<evidence type="ECO:0000313" key="7">
    <source>
        <dbReference type="EMBL" id="RKO72004.1"/>
    </source>
</evidence>
<evidence type="ECO:0000256" key="1">
    <source>
        <dbReference type="ARBA" id="ARBA00010641"/>
    </source>
</evidence>
<dbReference type="InterPro" id="IPR013249">
    <property type="entry name" value="RNA_pol_sigma70_r4_t2"/>
</dbReference>
<dbReference type="PANTHER" id="PTHR43133:SF46">
    <property type="entry name" value="RNA POLYMERASE SIGMA-70 FACTOR ECF SUBFAMILY"/>
    <property type="match status" value="1"/>
</dbReference>
<evidence type="ECO:0000259" key="6">
    <source>
        <dbReference type="Pfam" id="PF08281"/>
    </source>
</evidence>
<dbReference type="Proteomes" id="UP000282423">
    <property type="component" value="Unassembled WGS sequence"/>
</dbReference>
<evidence type="ECO:0000313" key="8">
    <source>
        <dbReference type="Proteomes" id="UP000282423"/>
    </source>
</evidence>
<keyword evidence="8" id="KW-1185">Reference proteome</keyword>
<dbReference type="InterPro" id="IPR036388">
    <property type="entry name" value="WH-like_DNA-bd_sf"/>
</dbReference>
<dbReference type="NCBIfam" id="TIGR02937">
    <property type="entry name" value="sigma70-ECF"/>
    <property type="match status" value="1"/>
</dbReference>
<dbReference type="Gene3D" id="1.10.10.10">
    <property type="entry name" value="Winged helix-like DNA-binding domain superfamily/Winged helix DNA-binding domain"/>
    <property type="match status" value="1"/>
</dbReference>
<keyword evidence="3" id="KW-0731">Sigma factor</keyword>
<dbReference type="InterPro" id="IPR007627">
    <property type="entry name" value="RNA_pol_sigma70_r2"/>
</dbReference>
<dbReference type="SUPFAM" id="SSF88946">
    <property type="entry name" value="Sigma2 domain of RNA polymerase sigma factors"/>
    <property type="match status" value="1"/>
</dbReference>
<dbReference type="InterPro" id="IPR013324">
    <property type="entry name" value="RNA_pol_sigma_r3/r4-like"/>
</dbReference>
<feature type="domain" description="RNA polymerase sigma factor 70 region 4 type 2" evidence="6">
    <location>
        <begin position="125"/>
        <end position="164"/>
    </location>
</feature>
<evidence type="ECO:0000256" key="2">
    <source>
        <dbReference type="ARBA" id="ARBA00023015"/>
    </source>
</evidence>